<name>A0A504YIC2_FASGI</name>
<dbReference type="Gene3D" id="3.30.70.330">
    <property type="match status" value="1"/>
</dbReference>
<keyword evidence="1 2" id="KW-0694">RNA-binding</keyword>
<dbReference type="InterPro" id="IPR035979">
    <property type="entry name" value="RBD_domain_sf"/>
</dbReference>
<dbReference type="Pfam" id="PF00076">
    <property type="entry name" value="RRM_1"/>
    <property type="match status" value="1"/>
</dbReference>
<sequence length="240" mass="26320">MATRERDNRFSVYVGNLPPTTIQGHFEDIFPNCKISSIRMIRDKETDKFKGFAYVDFEDEQSLQTALRTDGAWLGTFQIRVNHAQERPRGRGGGAGPRGSFSRGARNGNTRDGFGHPRGTHDDWTARGRPSMNNGGRFGPRGGGMGGRARQSYQPPGLARDALPKPSLDTGDANSNSSGESSHRLHLKPRTLPLETRDDRQLTERAMAIFGTGRPREASPVKEVAVSQDSDDSAAKPAEK</sequence>
<dbReference type="AlphaFoldDB" id="A0A504YIC2"/>
<dbReference type="InterPro" id="IPR012677">
    <property type="entry name" value="Nucleotide-bd_a/b_plait_sf"/>
</dbReference>
<dbReference type="GO" id="GO:0003743">
    <property type="term" value="F:translation initiation factor activity"/>
    <property type="evidence" value="ECO:0007669"/>
    <property type="project" value="UniProtKB-KW"/>
</dbReference>
<dbReference type="EMBL" id="SUNJ01009780">
    <property type="protein sequence ID" value="TPP60146.1"/>
    <property type="molecule type" value="Genomic_DNA"/>
</dbReference>
<evidence type="ECO:0000313" key="5">
    <source>
        <dbReference type="EMBL" id="TPP60146.1"/>
    </source>
</evidence>
<dbReference type="GO" id="GO:0003723">
    <property type="term" value="F:RNA binding"/>
    <property type="evidence" value="ECO:0007669"/>
    <property type="project" value="UniProtKB-UniRule"/>
</dbReference>
<proteinExistence type="predicted"/>
<keyword evidence="5" id="KW-0648">Protein biosynthesis</keyword>
<feature type="compositionally biased region" description="Gly residues" evidence="3">
    <location>
        <begin position="136"/>
        <end position="147"/>
    </location>
</feature>
<evidence type="ECO:0000259" key="4">
    <source>
        <dbReference type="PROSITE" id="PS50102"/>
    </source>
</evidence>
<dbReference type="SUPFAM" id="SSF54928">
    <property type="entry name" value="RNA-binding domain, RBD"/>
    <property type="match status" value="1"/>
</dbReference>
<organism evidence="5 6">
    <name type="scientific">Fasciola gigantica</name>
    <name type="common">Giant liver fluke</name>
    <dbReference type="NCBI Taxonomy" id="46835"/>
    <lineage>
        <taxon>Eukaryota</taxon>
        <taxon>Metazoa</taxon>
        <taxon>Spiralia</taxon>
        <taxon>Lophotrochozoa</taxon>
        <taxon>Platyhelminthes</taxon>
        <taxon>Trematoda</taxon>
        <taxon>Digenea</taxon>
        <taxon>Plagiorchiida</taxon>
        <taxon>Echinostomata</taxon>
        <taxon>Echinostomatoidea</taxon>
        <taxon>Fasciolidae</taxon>
        <taxon>Fasciola</taxon>
    </lineage>
</organism>
<dbReference type="PANTHER" id="PTHR23236">
    <property type="entry name" value="EUKARYOTIC TRANSLATION INITIATION FACTOR 4B/4H"/>
    <property type="match status" value="1"/>
</dbReference>
<feature type="domain" description="RRM" evidence="4">
    <location>
        <begin position="10"/>
        <end position="86"/>
    </location>
</feature>
<keyword evidence="6" id="KW-1185">Reference proteome</keyword>
<feature type="region of interest" description="Disordered" evidence="3">
    <location>
        <begin position="84"/>
        <end position="240"/>
    </location>
</feature>
<comment type="caution">
    <text evidence="5">The sequence shown here is derived from an EMBL/GenBank/DDBJ whole genome shotgun (WGS) entry which is preliminary data.</text>
</comment>
<protein>
    <submittedName>
        <fullName evidence="5">Eukaryotic translation initiation factor 4H</fullName>
    </submittedName>
</protein>
<feature type="compositionally biased region" description="Basic and acidic residues" evidence="3">
    <location>
        <begin position="113"/>
        <end position="126"/>
    </location>
</feature>
<dbReference type="InterPro" id="IPR000504">
    <property type="entry name" value="RRM_dom"/>
</dbReference>
<reference evidence="5 6" key="1">
    <citation type="submission" date="2019-04" db="EMBL/GenBank/DDBJ databases">
        <title>Annotation for the trematode Fasciola gigantica.</title>
        <authorList>
            <person name="Choi Y.-J."/>
        </authorList>
    </citation>
    <scope>NUCLEOTIDE SEQUENCE [LARGE SCALE GENOMIC DNA]</scope>
    <source>
        <strain evidence="5">Uganda_cow_1</strain>
    </source>
</reference>
<dbReference type="Proteomes" id="UP000316759">
    <property type="component" value="Unassembled WGS sequence"/>
</dbReference>
<gene>
    <name evidence="5" type="ORF">FGIG_08581</name>
</gene>
<evidence type="ECO:0000256" key="3">
    <source>
        <dbReference type="SAM" id="MobiDB-lite"/>
    </source>
</evidence>
<keyword evidence="5" id="KW-0396">Initiation factor</keyword>
<accession>A0A504YIC2</accession>
<dbReference type="SMART" id="SM00360">
    <property type="entry name" value="RRM"/>
    <property type="match status" value="1"/>
</dbReference>
<evidence type="ECO:0000256" key="2">
    <source>
        <dbReference type="PROSITE-ProRule" id="PRU00176"/>
    </source>
</evidence>
<dbReference type="OrthoDB" id="48651at2759"/>
<evidence type="ECO:0000313" key="6">
    <source>
        <dbReference type="Proteomes" id="UP000316759"/>
    </source>
</evidence>
<dbReference type="STRING" id="46835.A0A504YIC2"/>
<dbReference type="PANTHER" id="PTHR23236:SF11">
    <property type="entry name" value="EUKARYOTIC TRANSLATION INITIATION FACTOR 4H"/>
    <property type="match status" value="1"/>
</dbReference>
<evidence type="ECO:0000256" key="1">
    <source>
        <dbReference type="ARBA" id="ARBA00022884"/>
    </source>
</evidence>
<dbReference type="PROSITE" id="PS50102">
    <property type="entry name" value="RRM"/>
    <property type="match status" value="1"/>
</dbReference>